<dbReference type="Pfam" id="PF20110">
    <property type="entry name" value="DUF6500"/>
    <property type="match status" value="1"/>
</dbReference>
<dbReference type="Proteomes" id="UP000003039">
    <property type="component" value="Unassembled WGS sequence"/>
</dbReference>
<comment type="caution">
    <text evidence="1">The sequence shown here is derived from an EMBL/GenBank/DDBJ whole genome shotgun (WGS) entry which is preliminary data.</text>
</comment>
<dbReference type="AlphaFoldDB" id="B7X4R7"/>
<reference evidence="1 2" key="1">
    <citation type="journal article" date="2004" name="Appl. Environ. Microbiol.">
        <title>Mineralization of individual congeners of linear alkylbenzenesulfonate by defined pairs of heterotrophic bacteria.</title>
        <authorList>
            <person name="Schleheck D."/>
            <person name="Knepper T.P."/>
            <person name="Fischer K."/>
            <person name="Cook A.M."/>
        </authorList>
    </citation>
    <scope>NUCLEOTIDE SEQUENCE [LARGE SCALE GENOMIC DNA]</scope>
    <source>
        <strain evidence="2">DSM 14576 / KF-1</strain>
    </source>
</reference>
<accession>B7X4R7</accession>
<dbReference type="InterPro" id="IPR045448">
    <property type="entry name" value="DUF6500"/>
</dbReference>
<dbReference type="EMBL" id="AAUJ02000001">
    <property type="protein sequence ID" value="EED66873.1"/>
    <property type="molecule type" value="Genomic_DNA"/>
</dbReference>
<evidence type="ECO:0000313" key="2">
    <source>
        <dbReference type="Proteomes" id="UP000003039"/>
    </source>
</evidence>
<name>B7X4R7_COMTK</name>
<organism evidence="1 2">
    <name type="scientific">Comamonas testosteroni (strain DSM 14576 / KF-1)</name>
    <name type="common">Pseudomonas testosteroni</name>
    <dbReference type="NCBI Taxonomy" id="399795"/>
    <lineage>
        <taxon>Bacteria</taxon>
        <taxon>Pseudomonadati</taxon>
        <taxon>Pseudomonadota</taxon>
        <taxon>Betaproteobacteria</taxon>
        <taxon>Burkholderiales</taxon>
        <taxon>Comamonadaceae</taxon>
        <taxon>Comamonas</taxon>
    </lineage>
</organism>
<gene>
    <name evidence="1" type="ORF">CtesDRAFT_PD1819</name>
</gene>
<evidence type="ECO:0008006" key="3">
    <source>
        <dbReference type="Google" id="ProtNLM"/>
    </source>
</evidence>
<evidence type="ECO:0000313" key="1">
    <source>
        <dbReference type="EMBL" id="EED66873.1"/>
    </source>
</evidence>
<protein>
    <recommendedName>
        <fullName evidence="3">Msl2237 protein</fullName>
    </recommendedName>
</protein>
<dbReference type="eggNOG" id="ENOG5032Y33">
    <property type="taxonomic scope" value="Bacteria"/>
</dbReference>
<proteinExistence type="predicted"/>
<dbReference type="RefSeq" id="WP_003054053.1">
    <property type="nucleotide sequence ID" value="NZ_AAUJ02000001.1"/>
</dbReference>
<sequence length="55" mass="6460">MKKGETVGLSFYAFFANKNDDPDLLMEAAEWWIKQHQLDHFEKATKIRRMISSGE</sequence>